<dbReference type="SMART" id="SM00062">
    <property type="entry name" value="PBPb"/>
    <property type="match status" value="1"/>
</dbReference>
<dbReference type="PANTHER" id="PTHR35936:SF17">
    <property type="entry name" value="ARGININE-BINDING EXTRACELLULAR PROTEIN ARTP"/>
    <property type="match status" value="1"/>
</dbReference>
<name>A0A1I2DXA2_9BACL</name>
<dbReference type="OrthoDB" id="9774451at2"/>
<sequence>MGKRLSVLLAAGILIMTVAACGGNKESGGSGEKVYKFATDAAYAPMEFMDKDKITGFDVDFLKAVMDEAGLKYTITNTGWDPMLAEVESGKTYDAGISSVSITDERKLSYDYSIPYFESTNMIMVKEDSPVASAADLKDKKVAVQISTTAETLMAGIMGNDNGNLKRFDSNAVAMLELDSGGVDAVVADIAIVREYMKNNPERKLKGILDQASFGSEFYGILLPKGSELKAKLDPAIKKVLEDGTYTDVYKQWFGEEPNVDNVLNAK</sequence>
<dbReference type="GO" id="GO:0015276">
    <property type="term" value="F:ligand-gated monoatomic ion channel activity"/>
    <property type="evidence" value="ECO:0007669"/>
    <property type="project" value="InterPro"/>
</dbReference>
<feature type="chain" id="PRO_5038501074" evidence="2">
    <location>
        <begin position="21"/>
        <end position="267"/>
    </location>
</feature>
<dbReference type="Proteomes" id="UP000198855">
    <property type="component" value="Unassembled WGS sequence"/>
</dbReference>
<evidence type="ECO:0000256" key="1">
    <source>
        <dbReference type="ARBA" id="ARBA00022729"/>
    </source>
</evidence>
<feature type="domain" description="Solute-binding protein family 3/N-terminal" evidence="3">
    <location>
        <begin position="34"/>
        <end position="257"/>
    </location>
</feature>
<evidence type="ECO:0000256" key="2">
    <source>
        <dbReference type="SAM" id="SignalP"/>
    </source>
</evidence>
<feature type="domain" description="Ionotropic glutamate receptor C-terminal" evidence="4">
    <location>
        <begin position="34"/>
        <end position="256"/>
    </location>
</feature>
<dbReference type="PROSITE" id="PS51257">
    <property type="entry name" value="PROKAR_LIPOPROTEIN"/>
    <property type="match status" value="1"/>
</dbReference>
<dbReference type="Pfam" id="PF00497">
    <property type="entry name" value="SBP_bac_3"/>
    <property type="match status" value="1"/>
</dbReference>
<accession>A0A1I2DXA2</accession>
<dbReference type="EMBL" id="FOMT01000004">
    <property type="protein sequence ID" value="SFE84853.1"/>
    <property type="molecule type" value="Genomic_DNA"/>
</dbReference>
<proteinExistence type="predicted"/>
<protein>
    <submittedName>
        <fullName evidence="5">Polar amino acid transport system substrate-binding protein</fullName>
    </submittedName>
</protein>
<evidence type="ECO:0000313" key="6">
    <source>
        <dbReference type="Proteomes" id="UP000198855"/>
    </source>
</evidence>
<dbReference type="InterPro" id="IPR001320">
    <property type="entry name" value="Iontro_rcpt_C"/>
</dbReference>
<dbReference type="PANTHER" id="PTHR35936">
    <property type="entry name" value="MEMBRANE-BOUND LYTIC MUREIN TRANSGLYCOSYLASE F"/>
    <property type="match status" value="1"/>
</dbReference>
<organism evidence="5 6">
    <name type="scientific">Paenibacillus catalpae</name>
    <dbReference type="NCBI Taxonomy" id="1045775"/>
    <lineage>
        <taxon>Bacteria</taxon>
        <taxon>Bacillati</taxon>
        <taxon>Bacillota</taxon>
        <taxon>Bacilli</taxon>
        <taxon>Bacillales</taxon>
        <taxon>Paenibacillaceae</taxon>
        <taxon>Paenibacillus</taxon>
    </lineage>
</organism>
<evidence type="ECO:0000259" key="4">
    <source>
        <dbReference type="SMART" id="SM00079"/>
    </source>
</evidence>
<feature type="signal peptide" evidence="2">
    <location>
        <begin position="1"/>
        <end position="20"/>
    </location>
</feature>
<gene>
    <name evidence="5" type="ORF">SAMN05216378_4319</name>
</gene>
<evidence type="ECO:0000313" key="5">
    <source>
        <dbReference type="EMBL" id="SFE84853.1"/>
    </source>
</evidence>
<dbReference type="GO" id="GO:0016020">
    <property type="term" value="C:membrane"/>
    <property type="evidence" value="ECO:0007669"/>
    <property type="project" value="InterPro"/>
</dbReference>
<dbReference type="AlphaFoldDB" id="A0A1I2DXA2"/>
<dbReference type="CDD" id="cd13624">
    <property type="entry name" value="PBP2_Arg_Lys_His"/>
    <property type="match status" value="1"/>
</dbReference>
<keyword evidence="1 2" id="KW-0732">Signal</keyword>
<evidence type="ECO:0000259" key="3">
    <source>
        <dbReference type="SMART" id="SM00062"/>
    </source>
</evidence>
<dbReference type="SUPFAM" id="SSF53850">
    <property type="entry name" value="Periplasmic binding protein-like II"/>
    <property type="match status" value="1"/>
</dbReference>
<dbReference type="InterPro" id="IPR001638">
    <property type="entry name" value="Solute-binding_3/MltF_N"/>
</dbReference>
<keyword evidence="6" id="KW-1185">Reference proteome</keyword>
<dbReference type="SMART" id="SM00079">
    <property type="entry name" value="PBPe"/>
    <property type="match status" value="1"/>
</dbReference>
<dbReference type="STRING" id="1045775.SAMN05216378_4319"/>
<dbReference type="RefSeq" id="WP_091188481.1">
    <property type="nucleotide sequence ID" value="NZ_FOMT01000004.1"/>
</dbReference>
<dbReference type="Gene3D" id="3.40.190.10">
    <property type="entry name" value="Periplasmic binding protein-like II"/>
    <property type="match status" value="2"/>
</dbReference>
<reference evidence="6" key="1">
    <citation type="submission" date="2016-10" db="EMBL/GenBank/DDBJ databases">
        <authorList>
            <person name="Varghese N."/>
            <person name="Submissions S."/>
        </authorList>
    </citation>
    <scope>NUCLEOTIDE SEQUENCE [LARGE SCALE GENOMIC DNA]</scope>
    <source>
        <strain evidence="6">CGMCC 1.10784</strain>
    </source>
</reference>